<keyword evidence="4 7" id="KW-0812">Transmembrane</keyword>
<gene>
    <name evidence="9" type="ORF">GCM10009093_26520</name>
</gene>
<dbReference type="InterPro" id="IPR029044">
    <property type="entry name" value="Nucleotide-diphossugar_trans"/>
</dbReference>
<keyword evidence="2" id="KW-0328">Glycosyltransferase</keyword>
<organism evidence="9 10">
    <name type="scientific">Brevundimonas terrae</name>
    <dbReference type="NCBI Taxonomy" id="363631"/>
    <lineage>
        <taxon>Bacteria</taxon>
        <taxon>Pseudomonadati</taxon>
        <taxon>Pseudomonadota</taxon>
        <taxon>Alphaproteobacteria</taxon>
        <taxon>Caulobacterales</taxon>
        <taxon>Caulobacteraceae</taxon>
        <taxon>Brevundimonas</taxon>
    </lineage>
</organism>
<evidence type="ECO:0000256" key="6">
    <source>
        <dbReference type="ARBA" id="ARBA00023136"/>
    </source>
</evidence>
<evidence type="ECO:0000256" key="1">
    <source>
        <dbReference type="ARBA" id="ARBA00004141"/>
    </source>
</evidence>
<dbReference type="Gene3D" id="3.90.550.10">
    <property type="entry name" value="Spore Coat Polysaccharide Biosynthesis Protein SpsA, Chain A"/>
    <property type="match status" value="1"/>
</dbReference>
<keyword evidence="10" id="KW-1185">Reference proteome</keyword>
<evidence type="ECO:0000256" key="7">
    <source>
        <dbReference type="SAM" id="Phobius"/>
    </source>
</evidence>
<name>A0ABN0YKI8_9CAUL</name>
<evidence type="ECO:0000313" key="10">
    <source>
        <dbReference type="Proteomes" id="UP001500791"/>
    </source>
</evidence>
<feature type="transmembrane region" description="Helical" evidence="7">
    <location>
        <begin position="327"/>
        <end position="350"/>
    </location>
</feature>
<keyword evidence="3" id="KW-0808">Transferase</keyword>
<evidence type="ECO:0000256" key="4">
    <source>
        <dbReference type="ARBA" id="ARBA00022692"/>
    </source>
</evidence>
<dbReference type="EMBL" id="BAAAEJ010000009">
    <property type="protein sequence ID" value="GAA0398641.1"/>
    <property type="molecule type" value="Genomic_DNA"/>
</dbReference>
<feature type="transmembrane region" description="Helical" evidence="7">
    <location>
        <begin position="294"/>
        <end position="315"/>
    </location>
</feature>
<evidence type="ECO:0000256" key="5">
    <source>
        <dbReference type="ARBA" id="ARBA00022989"/>
    </source>
</evidence>
<sequence length="388" mass="42855">MAALYREATILPQLVQRLSLIDYPADALECFLLLEIDDTETIAVARSLRLPPWMSVVVVPAGSPKTKPRALNYGLGLASGTFLTIYDAEDSPDPAQLKEAASRFLAEPSDTRRPLACLQAPLRIGRKHKAAISSDILDRQFAAEYAGLFEVILPGMARLGLPFPLGGTSNHFRVETLRRIGGWDAYNVTEDADLGFRLWRDGWSLGTISSPTWETPPGRFKLWLPQRTRWLKGFMQTLAVHLFKPGLGFKGLWAMLTTLIAGLVAASIHGYALATITMIALLGILSFEIPQLQISAFAVMITGYIASWMTCIVGTRRIGLTYGAKEFALAPLYWGLLTLAFFHALVRLVFQPHTWDKTPHMPDVPVADLHTPIIRPRYSEATAGREAA</sequence>
<proteinExistence type="predicted"/>
<dbReference type="PANTHER" id="PTHR43867">
    <property type="entry name" value="CELLULOSE SYNTHASE CATALYTIC SUBUNIT A [UDP-FORMING]"/>
    <property type="match status" value="1"/>
</dbReference>
<reference evidence="9 10" key="1">
    <citation type="journal article" date="2019" name="Int. J. Syst. Evol. Microbiol.">
        <title>The Global Catalogue of Microorganisms (GCM) 10K type strain sequencing project: providing services to taxonomists for standard genome sequencing and annotation.</title>
        <authorList>
            <consortium name="The Broad Institute Genomics Platform"/>
            <consortium name="The Broad Institute Genome Sequencing Center for Infectious Disease"/>
            <person name="Wu L."/>
            <person name="Ma J."/>
        </authorList>
    </citation>
    <scope>NUCLEOTIDE SEQUENCE [LARGE SCALE GENOMIC DNA]</scope>
    <source>
        <strain evidence="9 10">JCM 13476</strain>
    </source>
</reference>
<dbReference type="InterPro" id="IPR050321">
    <property type="entry name" value="Glycosyltr_2/OpgH_subfam"/>
</dbReference>
<dbReference type="Proteomes" id="UP001500791">
    <property type="component" value="Unassembled WGS sequence"/>
</dbReference>
<evidence type="ECO:0000256" key="2">
    <source>
        <dbReference type="ARBA" id="ARBA00022676"/>
    </source>
</evidence>
<dbReference type="InterPro" id="IPR001173">
    <property type="entry name" value="Glyco_trans_2-like"/>
</dbReference>
<comment type="subcellular location">
    <subcellularLocation>
        <location evidence="1">Membrane</location>
        <topology evidence="1">Multi-pass membrane protein</topology>
    </subcellularLocation>
</comment>
<evidence type="ECO:0000313" key="9">
    <source>
        <dbReference type="EMBL" id="GAA0398641.1"/>
    </source>
</evidence>
<dbReference type="Pfam" id="PF13632">
    <property type="entry name" value="Glyco_trans_2_3"/>
    <property type="match status" value="1"/>
</dbReference>
<feature type="domain" description="Glycosyltransferase 2-like" evidence="8">
    <location>
        <begin position="84"/>
        <end position="281"/>
    </location>
</feature>
<dbReference type="PANTHER" id="PTHR43867:SF2">
    <property type="entry name" value="CELLULOSE SYNTHASE CATALYTIC SUBUNIT A [UDP-FORMING]"/>
    <property type="match status" value="1"/>
</dbReference>
<keyword evidence="5 7" id="KW-1133">Transmembrane helix</keyword>
<comment type="caution">
    <text evidence="9">The sequence shown here is derived from an EMBL/GenBank/DDBJ whole genome shotgun (WGS) entry which is preliminary data.</text>
</comment>
<accession>A0ABN0YKI8</accession>
<evidence type="ECO:0000256" key="3">
    <source>
        <dbReference type="ARBA" id="ARBA00022679"/>
    </source>
</evidence>
<evidence type="ECO:0000259" key="8">
    <source>
        <dbReference type="Pfam" id="PF13632"/>
    </source>
</evidence>
<keyword evidence="6 7" id="KW-0472">Membrane</keyword>
<feature type="transmembrane region" description="Helical" evidence="7">
    <location>
        <begin position="252"/>
        <end position="282"/>
    </location>
</feature>
<protein>
    <recommendedName>
        <fullName evidence="8">Glycosyltransferase 2-like domain-containing protein</fullName>
    </recommendedName>
</protein>
<dbReference type="SUPFAM" id="SSF53448">
    <property type="entry name" value="Nucleotide-diphospho-sugar transferases"/>
    <property type="match status" value="1"/>
</dbReference>